<comment type="caution">
    <text evidence="5">The sequence shown here is derived from an EMBL/GenBank/DDBJ whole genome shotgun (WGS) entry which is preliminary data.</text>
</comment>
<evidence type="ECO:0000313" key="5">
    <source>
        <dbReference type="EMBL" id="OEJ88264.1"/>
    </source>
</evidence>
<evidence type="ECO:0000256" key="4">
    <source>
        <dbReference type="RuleBase" id="RU004005"/>
    </source>
</evidence>
<keyword evidence="6" id="KW-1185">Reference proteome</keyword>
<dbReference type="AlphaFoldDB" id="A0A1E5RN02"/>
<evidence type="ECO:0000256" key="2">
    <source>
        <dbReference type="ARBA" id="ARBA00022980"/>
    </source>
</evidence>
<evidence type="ECO:0000256" key="1">
    <source>
        <dbReference type="ARBA" id="ARBA00009451"/>
    </source>
</evidence>
<comment type="similarity">
    <text evidence="1 4">Belongs to the universal ribosomal protein uL22 family.</text>
</comment>
<protein>
    <submittedName>
        <fullName evidence="5">54S ribosomal protein L22, mitochondrial</fullName>
    </submittedName>
</protein>
<dbReference type="InterPro" id="IPR036394">
    <property type="entry name" value="Ribosomal_uL22_sf"/>
</dbReference>
<keyword evidence="3 4" id="KW-0687">Ribonucleoprotein</keyword>
<proteinExistence type="inferred from homology"/>
<dbReference type="PANTHER" id="PTHR13501">
    <property type="entry name" value="CHLOROPLAST 50S RIBOSOMAL PROTEIN L22-RELATED"/>
    <property type="match status" value="1"/>
</dbReference>
<dbReference type="FunCoup" id="A0A1E5RN02">
    <property type="interactions" value="317"/>
</dbReference>
<dbReference type="SUPFAM" id="SSF54843">
    <property type="entry name" value="Ribosomal protein L22"/>
    <property type="match status" value="1"/>
</dbReference>
<evidence type="ECO:0000256" key="3">
    <source>
        <dbReference type="ARBA" id="ARBA00023274"/>
    </source>
</evidence>
<accession>A0A1E5RN02</accession>
<dbReference type="EMBL" id="LPNM01000005">
    <property type="protein sequence ID" value="OEJ88264.1"/>
    <property type="molecule type" value="Genomic_DNA"/>
</dbReference>
<name>A0A1E5RN02_9ASCO</name>
<dbReference type="GO" id="GO:0005762">
    <property type="term" value="C:mitochondrial large ribosomal subunit"/>
    <property type="evidence" value="ECO:0007669"/>
    <property type="project" value="TreeGrafter"/>
</dbReference>
<sequence>MYRVVRRFATSSISRNSASSASGAGNLFGEFTKTPDLQKNTTLEDITKRAKIQNLDEEEKVKYLDSLKTYKFEEDPEYESYRVSSQVGMKKRSDGANLRIPIIEPKPVLEQIVSPLKQKLYKLNCQQNNSPFFVQNKLIKDDDKLYKLKLSAKELLSLEPSVYLQSYRIKSTPKKATQFLRLFVGKAFDAKMDVKKAITQCHFQKKKLAGEVAELLTKGLKDAEKLGINSDNLYLDQIWVGKDGFFGKAVDIKGRGRAGIITHKWVHIKAILRDRSVTVERLKHEKDLKQEKKKPWIQLEDKSIGGFPGGVYKW</sequence>
<dbReference type="STRING" id="56408.A0A1E5RN02"/>
<dbReference type="Proteomes" id="UP000095728">
    <property type="component" value="Unassembled WGS sequence"/>
</dbReference>
<gene>
    <name evidence="5" type="ORF">AWRI3579_g654</name>
</gene>
<evidence type="ECO:0000313" key="6">
    <source>
        <dbReference type="Proteomes" id="UP000095728"/>
    </source>
</evidence>
<dbReference type="Pfam" id="PF00237">
    <property type="entry name" value="Ribosomal_L22"/>
    <property type="match status" value="1"/>
</dbReference>
<dbReference type="GO" id="GO:0006412">
    <property type="term" value="P:translation"/>
    <property type="evidence" value="ECO:0007669"/>
    <property type="project" value="InterPro"/>
</dbReference>
<keyword evidence="2 4" id="KW-0689">Ribosomal protein</keyword>
<dbReference type="GO" id="GO:0003735">
    <property type="term" value="F:structural constituent of ribosome"/>
    <property type="evidence" value="ECO:0007669"/>
    <property type="project" value="InterPro"/>
</dbReference>
<reference evidence="6" key="1">
    <citation type="journal article" date="2016" name="Genome Announc.">
        <title>Genome sequences of three species of Hanseniaspora isolated from spontaneous wine fermentations.</title>
        <authorList>
            <person name="Sternes P.R."/>
            <person name="Lee D."/>
            <person name="Kutyna D.R."/>
            <person name="Borneman A.R."/>
        </authorList>
    </citation>
    <scope>NUCLEOTIDE SEQUENCE [LARGE SCALE GENOMIC DNA]</scope>
    <source>
        <strain evidence="6">AWRI3579</strain>
    </source>
</reference>
<dbReference type="Gene3D" id="3.90.470.10">
    <property type="entry name" value="Ribosomal protein L22/L17"/>
    <property type="match status" value="1"/>
</dbReference>
<dbReference type="PANTHER" id="PTHR13501:SF8">
    <property type="entry name" value="LARGE RIBOSOMAL SUBUNIT PROTEIN UL22M"/>
    <property type="match status" value="1"/>
</dbReference>
<dbReference type="OrthoDB" id="416470at2759"/>
<dbReference type="InterPro" id="IPR001063">
    <property type="entry name" value="Ribosomal_uL22"/>
</dbReference>
<dbReference type="InterPro" id="IPR047867">
    <property type="entry name" value="Ribosomal_uL22_bac/org-type"/>
</dbReference>
<dbReference type="InParanoid" id="A0A1E5RN02"/>
<organism evidence="5 6">
    <name type="scientific">Hanseniaspora osmophila</name>
    <dbReference type="NCBI Taxonomy" id="56408"/>
    <lineage>
        <taxon>Eukaryota</taxon>
        <taxon>Fungi</taxon>
        <taxon>Dikarya</taxon>
        <taxon>Ascomycota</taxon>
        <taxon>Saccharomycotina</taxon>
        <taxon>Saccharomycetes</taxon>
        <taxon>Saccharomycodales</taxon>
        <taxon>Saccharomycodaceae</taxon>
        <taxon>Hanseniaspora</taxon>
    </lineage>
</organism>